<evidence type="ECO:0000313" key="3">
    <source>
        <dbReference type="Proteomes" id="UP001432000"/>
    </source>
</evidence>
<keyword evidence="3" id="KW-1185">Reference proteome</keyword>
<dbReference type="InterPro" id="IPR051531">
    <property type="entry name" value="N-acetyltransferase"/>
</dbReference>
<dbReference type="Pfam" id="PF13302">
    <property type="entry name" value="Acetyltransf_3"/>
    <property type="match status" value="1"/>
</dbReference>
<dbReference type="PROSITE" id="PS51186">
    <property type="entry name" value="GNAT"/>
    <property type="match status" value="1"/>
</dbReference>
<protein>
    <submittedName>
        <fullName evidence="2">GNAT family N-acetyltransferase</fullName>
    </submittedName>
</protein>
<dbReference type="PANTHER" id="PTHR43792">
    <property type="entry name" value="GNAT FAMILY, PUTATIVE (AFU_ORTHOLOGUE AFUA_3G00765)-RELATED-RELATED"/>
    <property type="match status" value="1"/>
</dbReference>
<sequence length="146" mass="16514">MSPYLAASECRGLWQMRSKQIVQTPEDAPWITRLIVDPHVAVPVGVAGFHGGPDRTGMVEIGYRVDPDRRRQGYARRSVETLLDVAHRHEDVRTIRAAVSPDNMPSLALIRSMGFVETGEQWDEEDGLEIIYEASASDFSESYRRR</sequence>
<dbReference type="SUPFAM" id="SSF55729">
    <property type="entry name" value="Acyl-CoA N-acyltransferases (Nat)"/>
    <property type="match status" value="1"/>
</dbReference>
<feature type="domain" description="N-acetyltransferase" evidence="1">
    <location>
        <begin position="1"/>
        <end position="137"/>
    </location>
</feature>
<gene>
    <name evidence="2" type="ORF">WDS16_16535</name>
</gene>
<evidence type="ECO:0000259" key="1">
    <source>
        <dbReference type="PROSITE" id="PS51186"/>
    </source>
</evidence>
<name>A0ABZ2PF86_9NOCA</name>
<proteinExistence type="predicted"/>
<dbReference type="PANTHER" id="PTHR43792:SF13">
    <property type="entry name" value="ACETYLTRANSFERASE"/>
    <property type="match status" value="1"/>
</dbReference>
<reference evidence="2 3" key="1">
    <citation type="submission" date="2024-03" db="EMBL/GenBank/DDBJ databases">
        <title>Natural products discovery in diverse microorganisms through a two-stage MS feature dereplication strategy.</title>
        <authorList>
            <person name="Zhang R."/>
        </authorList>
    </citation>
    <scope>NUCLEOTIDE SEQUENCE [LARGE SCALE GENOMIC DNA]</scope>
    <source>
        <strain evidence="2 3">18930</strain>
    </source>
</reference>
<dbReference type="Proteomes" id="UP001432000">
    <property type="component" value="Chromosome"/>
</dbReference>
<dbReference type="RefSeq" id="WP_338886313.1">
    <property type="nucleotide sequence ID" value="NZ_CP147846.1"/>
</dbReference>
<accession>A0ABZ2PF86</accession>
<dbReference type="Gene3D" id="3.40.630.30">
    <property type="match status" value="1"/>
</dbReference>
<dbReference type="EMBL" id="CP147846">
    <property type="protein sequence ID" value="WXG66875.1"/>
    <property type="molecule type" value="Genomic_DNA"/>
</dbReference>
<dbReference type="InterPro" id="IPR016181">
    <property type="entry name" value="Acyl_CoA_acyltransferase"/>
</dbReference>
<dbReference type="InterPro" id="IPR000182">
    <property type="entry name" value="GNAT_dom"/>
</dbReference>
<dbReference type="CDD" id="cd04301">
    <property type="entry name" value="NAT_SF"/>
    <property type="match status" value="1"/>
</dbReference>
<evidence type="ECO:0000313" key="2">
    <source>
        <dbReference type="EMBL" id="WXG66875.1"/>
    </source>
</evidence>
<organism evidence="2 3">
    <name type="scientific">Rhodococcus sovatensis</name>
    <dbReference type="NCBI Taxonomy" id="1805840"/>
    <lineage>
        <taxon>Bacteria</taxon>
        <taxon>Bacillati</taxon>
        <taxon>Actinomycetota</taxon>
        <taxon>Actinomycetes</taxon>
        <taxon>Mycobacteriales</taxon>
        <taxon>Nocardiaceae</taxon>
        <taxon>Rhodococcus</taxon>
    </lineage>
</organism>